<protein>
    <recommendedName>
        <fullName evidence="2">RelA/SpoT domain-containing protein</fullName>
    </recommendedName>
</protein>
<dbReference type="PANTHER" id="PTHR41773:SF1">
    <property type="entry name" value="RELA_SPOT DOMAIN-CONTAINING PROTEIN"/>
    <property type="match status" value="1"/>
</dbReference>
<dbReference type="SUPFAM" id="SSF81301">
    <property type="entry name" value="Nucleotidyltransferase"/>
    <property type="match status" value="1"/>
</dbReference>
<gene>
    <name evidence="3" type="ORF">LYSBPC_18780</name>
</gene>
<dbReference type="Proteomes" id="UP001065593">
    <property type="component" value="Unassembled WGS sequence"/>
</dbReference>
<comment type="caution">
    <text evidence="3">The sequence shown here is derived from an EMBL/GenBank/DDBJ whole genome shotgun (WGS) entry which is preliminary data.</text>
</comment>
<dbReference type="PANTHER" id="PTHR41773">
    <property type="entry name" value="GTP PYROPHOSPHATASE-RELATED"/>
    <property type="match status" value="1"/>
</dbReference>
<keyword evidence="4" id="KW-1185">Reference proteome</keyword>
<dbReference type="InterPro" id="IPR007685">
    <property type="entry name" value="RelA_SpoT"/>
</dbReference>
<dbReference type="Pfam" id="PF04607">
    <property type="entry name" value="RelA_SpoT"/>
    <property type="match status" value="1"/>
</dbReference>
<dbReference type="CDD" id="cd05399">
    <property type="entry name" value="NT_Rel-Spo_like"/>
    <property type="match status" value="1"/>
</dbReference>
<sequence>MTSTTIKVGSNFNIEAVEKTFSQLFHVYKQLEEEGKHTLKLALNQENIKIHTILSRVKEKDSFLKKIEEKQTTNPFEDITDIVGLRVVCLFLSDIEKITKVINNNFEIILEDNKITDPSNFNMFGYMSAHYIVKIKQHFKGSRYDSIKNIAFEIQVRTISMDAWANISHFLEYKSDNDIPPELKRDFNALSGLFYVADTHFEMFYKERQENTISISEDIEGIVKKSNNHEDIALNLDSLTLYLTNKFSNRPHANSKIVSHFVSELLKSGYTTIQTLDMLIEKGFEASLKFEVDKFGKPHYTDVGFTRLILTIADNNYRTIINPHVEDSELTPYQMLINK</sequence>
<evidence type="ECO:0000313" key="3">
    <source>
        <dbReference type="EMBL" id="GLC88751.1"/>
    </source>
</evidence>
<dbReference type="SMART" id="SM00954">
    <property type="entry name" value="RelA_SpoT"/>
    <property type="match status" value="1"/>
</dbReference>
<reference evidence="3" key="1">
    <citation type="submission" date="2022-08" db="EMBL/GenBank/DDBJ databases">
        <title>Draft genome sequence of Lysinibacillus sp. strain KH24.</title>
        <authorList>
            <person name="Kanbe H."/>
            <person name="Itoh H."/>
        </authorList>
    </citation>
    <scope>NUCLEOTIDE SEQUENCE</scope>
    <source>
        <strain evidence="3">KH24</strain>
    </source>
</reference>
<comment type="pathway">
    <text evidence="1">Purine metabolism; ppGpp biosynthesis; ppGpp from GTP: step 1/2.</text>
</comment>
<dbReference type="InterPro" id="IPR043519">
    <property type="entry name" value="NT_sf"/>
</dbReference>
<organism evidence="3 4">
    <name type="scientific">Lysinibacillus piscis</name>
    <dbReference type="NCBI Taxonomy" id="2518931"/>
    <lineage>
        <taxon>Bacteria</taxon>
        <taxon>Bacillati</taxon>
        <taxon>Bacillota</taxon>
        <taxon>Bacilli</taxon>
        <taxon>Bacillales</taxon>
        <taxon>Bacillaceae</taxon>
        <taxon>Lysinibacillus</taxon>
    </lineage>
</organism>
<dbReference type="EMBL" id="BRZA01000002">
    <property type="protein sequence ID" value="GLC88751.1"/>
    <property type="molecule type" value="Genomic_DNA"/>
</dbReference>
<feature type="domain" description="RelA/SpoT" evidence="2">
    <location>
        <begin position="55"/>
        <end position="179"/>
    </location>
</feature>
<evidence type="ECO:0000259" key="2">
    <source>
        <dbReference type="SMART" id="SM00954"/>
    </source>
</evidence>
<accession>A0ABQ5NK62</accession>
<dbReference type="RefSeq" id="WP_264988509.1">
    <property type="nucleotide sequence ID" value="NZ_BRZA01000002.1"/>
</dbReference>
<dbReference type="Gene3D" id="3.30.460.10">
    <property type="entry name" value="Beta Polymerase, domain 2"/>
    <property type="match status" value="1"/>
</dbReference>
<evidence type="ECO:0000256" key="1">
    <source>
        <dbReference type="ARBA" id="ARBA00004976"/>
    </source>
</evidence>
<evidence type="ECO:0000313" key="4">
    <source>
        <dbReference type="Proteomes" id="UP001065593"/>
    </source>
</evidence>
<name>A0ABQ5NK62_9BACI</name>
<dbReference type="Gene3D" id="1.10.287.860">
    <property type="entry name" value="Nucleotidyltransferase"/>
    <property type="match status" value="1"/>
</dbReference>
<proteinExistence type="predicted"/>